<dbReference type="RefSeq" id="XP_012767538.1">
    <property type="nucleotide sequence ID" value="XM_012912084.1"/>
</dbReference>
<gene>
    <name evidence="1" type="ORF">BBBOND_0205100</name>
</gene>
<dbReference type="SUPFAM" id="SSF52540">
    <property type="entry name" value="P-loop containing nucleoside triphosphate hydrolases"/>
    <property type="match status" value="1"/>
</dbReference>
<dbReference type="OMA" id="PLTHITM"/>
<reference evidence="2" key="1">
    <citation type="submission" date="2014-06" db="EMBL/GenBank/DDBJ databases">
        <authorList>
            <person name="Aslett M."/>
            <person name="De Silva N."/>
        </authorList>
    </citation>
    <scope>NUCLEOTIDE SEQUENCE [LARGE SCALE GENOMIC DNA]</scope>
    <source>
        <strain evidence="2">Bond</strain>
    </source>
</reference>
<dbReference type="OrthoDB" id="365225at2759"/>
<dbReference type="AlphaFoldDB" id="A0A061D5S1"/>
<keyword evidence="2" id="KW-1185">Reference proteome</keyword>
<accession>A0A061D5S1</accession>
<dbReference type="GO" id="GO:0005657">
    <property type="term" value="C:replication fork"/>
    <property type="evidence" value="ECO:0007669"/>
    <property type="project" value="InterPro"/>
</dbReference>
<dbReference type="KEGG" id="bbig:BBBOND_0205100"/>
<evidence type="ECO:0008006" key="3">
    <source>
        <dbReference type="Google" id="ProtNLM"/>
    </source>
</evidence>
<dbReference type="InterPro" id="IPR027417">
    <property type="entry name" value="P-loop_NTPase"/>
</dbReference>
<proteinExistence type="predicted"/>
<dbReference type="PANTHER" id="PTHR46644">
    <property type="entry name" value="DNA REPAIR PROTEIN XRCC2"/>
    <property type="match status" value="1"/>
</dbReference>
<dbReference type="Gene3D" id="3.40.50.300">
    <property type="entry name" value="P-loop containing nucleotide triphosphate hydrolases"/>
    <property type="match status" value="1"/>
</dbReference>
<dbReference type="GO" id="GO:0033063">
    <property type="term" value="C:Rad51B-Rad51C-Rad51D-XRCC2 complex"/>
    <property type="evidence" value="ECO:0007669"/>
    <property type="project" value="InterPro"/>
</dbReference>
<dbReference type="Proteomes" id="UP000033188">
    <property type="component" value="Chromosome 2"/>
</dbReference>
<evidence type="ECO:0000313" key="2">
    <source>
        <dbReference type="Proteomes" id="UP000033188"/>
    </source>
</evidence>
<dbReference type="PANTHER" id="PTHR46644:SF2">
    <property type="entry name" value="DNA REPAIR PROTEIN XRCC2"/>
    <property type="match status" value="1"/>
</dbReference>
<dbReference type="InterPro" id="IPR030547">
    <property type="entry name" value="XRCC2"/>
</dbReference>
<dbReference type="GeneID" id="24563893"/>
<dbReference type="GO" id="GO:0000724">
    <property type="term" value="P:double-strand break repair via homologous recombination"/>
    <property type="evidence" value="ECO:0007669"/>
    <property type="project" value="InterPro"/>
</dbReference>
<dbReference type="EMBL" id="LK391708">
    <property type="protein sequence ID" value="CDR95352.1"/>
    <property type="molecule type" value="Genomic_DNA"/>
</dbReference>
<sequence length="454" mass="51016">MRNIQGSCTFSASGRALFRRQSRHFVFSTCPVLANDRFTDTFKAGSVLCIAGPCSSGKTLLVLHILADILSSYGMCEQAVYLDFDLSLDLMVLKQIVGNQIAEYGLTGAALEAEVSSSFDRLVYFPVYDMHDTHHLFVALDAYFQSSDSRVLVIDSILTKSGTFEDELVAKCLQLLMRLCRDHGLLMVYTKREGGSFTLPFNVATLCPHDLLSEAHASLSRYNADLLRNILTFGLPVDWIPLGERVAKRPFNEMQSSSQLTRKRSIDSVRAFWRRKKDSFDVGCGFPHVGGGRSDNSGVMLCCLPCRRASIDGSGYIGCVYKINSPNSPTDTFTTAMHTRKCWQNARGIRRLLPVWLGIWTSEDEDDMFLADDCSEFQEVRTQDIVMSEQLMMESTENDKANAVVRPCTIHSRNLWSPLTHITMDDNTLHSLKFGLFRIGEDTALRSQLFCLHR</sequence>
<evidence type="ECO:0000313" key="1">
    <source>
        <dbReference type="EMBL" id="CDR95352.1"/>
    </source>
</evidence>
<protein>
    <recommendedName>
        <fullName evidence="3">DNA recombination and repair protein Rad51-like C-terminal domain-containing protein</fullName>
    </recommendedName>
</protein>
<name>A0A061D5S1_BABBI</name>
<dbReference type="VEuPathDB" id="PiroplasmaDB:BBBOND_0205100"/>
<organism evidence="1 2">
    <name type="scientific">Babesia bigemina</name>
    <dbReference type="NCBI Taxonomy" id="5866"/>
    <lineage>
        <taxon>Eukaryota</taxon>
        <taxon>Sar</taxon>
        <taxon>Alveolata</taxon>
        <taxon>Apicomplexa</taxon>
        <taxon>Aconoidasida</taxon>
        <taxon>Piroplasmida</taxon>
        <taxon>Babesiidae</taxon>
        <taxon>Babesia</taxon>
    </lineage>
</organism>